<dbReference type="GO" id="GO:0003700">
    <property type="term" value="F:DNA-binding transcription factor activity"/>
    <property type="evidence" value="ECO:0007669"/>
    <property type="project" value="InterPro"/>
</dbReference>
<evidence type="ECO:0000256" key="2">
    <source>
        <dbReference type="ARBA" id="ARBA00023015"/>
    </source>
</evidence>
<protein>
    <submittedName>
        <fullName evidence="6">DNA-binding transcriptional LysR family regulator</fullName>
    </submittedName>
</protein>
<gene>
    <name evidence="6" type="ORF">HNR39_003002</name>
</gene>
<feature type="domain" description="HTH lysR-type" evidence="5">
    <location>
        <begin position="4"/>
        <end position="61"/>
    </location>
</feature>
<dbReference type="Pfam" id="PF03466">
    <property type="entry name" value="LysR_substrate"/>
    <property type="match status" value="1"/>
</dbReference>
<proteinExistence type="inferred from homology"/>
<dbReference type="InterPro" id="IPR000847">
    <property type="entry name" value="LysR_HTH_N"/>
</dbReference>
<dbReference type="PANTHER" id="PTHR30126">
    <property type="entry name" value="HTH-TYPE TRANSCRIPTIONAL REGULATOR"/>
    <property type="match status" value="1"/>
</dbReference>
<dbReference type="SUPFAM" id="SSF53850">
    <property type="entry name" value="Periplasmic binding protein-like II"/>
    <property type="match status" value="1"/>
</dbReference>
<dbReference type="SUPFAM" id="SSF46785">
    <property type="entry name" value="Winged helix' DNA-binding domain"/>
    <property type="match status" value="1"/>
</dbReference>
<comment type="caution">
    <text evidence="6">The sequence shown here is derived from an EMBL/GenBank/DDBJ whole genome shotgun (WGS) entry which is preliminary data.</text>
</comment>
<dbReference type="CDD" id="cd05466">
    <property type="entry name" value="PBP2_LTTR_substrate"/>
    <property type="match status" value="1"/>
</dbReference>
<evidence type="ECO:0000313" key="7">
    <source>
        <dbReference type="Proteomes" id="UP000571084"/>
    </source>
</evidence>
<accession>A0A840RU40</accession>
<keyword evidence="3 6" id="KW-0238">DNA-binding</keyword>
<dbReference type="Gene3D" id="3.40.190.290">
    <property type="match status" value="1"/>
</dbReference>
<dbReference type="Pfam" id="PF00126">
    <property type="entry name" value="HTH_1"/>
    <property type="match status" value="1"/>
</dbReference>
<dbReference type="PROSITE" id="PS50931">
    <property type="entry name" value="HTH_LYSR"/>
    <property type="match status" value="1"/>
</dbReference>
<dbReference type="RefSeq" id="WP_168056718.1">
    <property type="nucleotide sequence ID" value="NZ_JAAOZT010000012.1"/>
</dbReference>
<comment type="similarity">
    <text evidence="1">Belongs to the LysR transcriptional regulatory family.</text>
</comment>
<sequence>MKRVTLINLETLCWISRLGTFNAAALKMNASPPAISARVREMEAALGVTLFRRQGRRMALTFQGRELVQMVEPLLRRLDGVVGDLDNPEAASGTVRIGAGEIAALSWFSTFIAELRQIMPKVVYQIEIDLTTSMRQRLETGKLDIALFAAPAVGADMRSASLGWVRMCWMMAPALQAKNLAPGTLRERLEAHAIWSLSKPSASHSMTMDLLRDQGVDSDGIGTCNNISALIAIIASGAGIALLPEILVRSHVARGELVPLMPELKMPELEFVIAWNTDQEQLILRNIVDVALRCTTFDMLSTP</sequence>
<evidence type="ECO:0000256" key="4">
    <source>
        <dbReference type="ARBA" id="ARBA00023163"/>
    </source>
</evidence>
<evidence type="ECO:0000256" key="3">
    <source>
        <dbReference type="ARBA" id="ARBA00023125"/>
    </source>
</evidence>
<dbReference type="AlphaFoldDB" id="A0A840RU40"/>
<dbReference type="EMBL" id="JACHHQ010000006">
    <property type="protein sequence ID" value="MBB5201153.1"/>
    <property type="molecule type" value="Genomic_DNA"/>
</dbReference>
<keyword evidence="4" id="KW-0804">Transcription</keyword>
<dbReference type="GO" id="GO:0000976">
    <property type="term" value="F:transcription cis-regulatory region binding"/>
    <property type="evidence" value="ECO:0007669"/>
    <property type="project" value="TreeGrafter"/>
</dbReference>
<organism evidence="6 7">
    <name type="scientific">Glaciimonas immobilis</name>
    <dbReference type="NCBI Taxonomy" id="728004"/>
    <lineage>
        <taxon>Bacteria</taxon>
        <taxon>Pseudomonadati</taxon>
        <taxon>Pseudomonadota</taxon>
        <taxon>Betaproteobacteria</taxon>
        <taxon>Burkholderiales</taxon>
        <taxon>Oxalobacteraceae</taxon>
        <taxon>Glaciimonas</taxon>
    </lineage>
</organism>
<dbReference type="InterPro" id="IPR005119">
    <property type="entry name" value="LysR_subst-bd"/>
</dbReference>
<keyword evidence="2" id="KW-0805">Transcription regulation</keyword>
<evidence type="ECO:0000313" key="6">
    <source>
        <dbReference type="EMBL" id="MBB5201153.1"/>
    </source>
</evidence>
<reference evidence="6 7" key="1">
    <citation type="submission" date="2020-08" db="EMBL/GenBank/DDBJ databases">
        <title>Genomic Encyclopedia of Type Strains, Phase IV (KMG-IV): sequencing the most valuable type-strain genomes for metagenomic binning, comparative biology and taxonomic classification.</title>
        <authorList>
            <person name="Goeker M."/>
        </authorList>
    </citation>
    <scope>NUCLEOTIDE SEQUENCE [LARGE SCALE GENOMIC DNA]</scope>
    <source>
        <strain evidence="6 7">DSM 23240</strain>
    </source>
</reference>
<dbReference type="Proteomes" id="UP000571084">
    <property type="component" value="Unassembled WGS sequence"/>
</dbReference>
<dbReference type="Gene3D" id="1.10.10.10">
    <property type="entry name" value="Winged helix-like DNA-binding domain superfamily/Winged helix DNA-binding domain"/>
    <property type="match status" value="1"/>
</dbReference>
<evidence type="ECO:0000256" key="1">
    <source>
        <dbReference type="ARBA" id="ARBA00009437"/>
    </source>
</evidence>
<dbReference type="InterPro" id="IPR036390">
    <property type="entry name" value="WH_DNA-bd_sf"/>
</dbReference>
<evidence type="ECO:0000259" key="5">
    <source>
        <dbReference type="PROSITE" id="PS50931"/>
    </source>
</evidence>
<keyword evidence="7" id="KW-1185">Reference proteome</keyword>
<dbReference type="PANTHER" id="PTHR30126:SF77">
    <property type="entry name" value="TRANSCRIPTIONAL REGULATORY PROTEIN"/>
    <property type="match status" value="1"/>
</dbReference>
<dbReference type="InterPro" id="IPR036388">
    <property type="entry name" value="WH-like_DNA-bd_sf"/>
</dbReference>
<name>A0A840RU40_9BURK</name>